<name>A0AAV4MBB4_CAEEX</name>
<reference evidence="1 2" key="1">
    <citation type="submission" date="2021-06" db="EMBL/GenBank/DDBJ databases">
        <title>Caerostris extrusa draft genome.</title>
        <authorList>
            <person name="Kono N."/>
            <person name="Arakawa K."/>
        </authorList>
    </citation>
    <scope>NUCLEOTIDE SEQUENCE [LARGE SCALE GENOMIC DNA]</scope>
</reference>
<organism evidence="1 2">
    <name type="scientific">Caerostris extrusa</name>
    <name type="common">Bark spider</name>
    <name type="synonym">Caerostris bankana</name>
    <dbReference type="NCBI Taxonomy" id="172846"/>
    <lineage>
        <taxon>Eukaryota</taxon>
        <taxon>Metazoa</taxon>
        <taxon>Ecdysozoa</taxon>
        <taxon>Arthropoda</taxon>
        <taxon>Chelicerata</taxon>
        <taxon>Arachnida</taxon>
        <taxon>Araneae</taxon>
        <taxon>Araneomorphae</taxon>
        <taxon>Entelegynae</taxon>
        <taxon>Araneoidea</taxon>
        <taxon>Araneidae</taxon>
        <taxon>Caerostris</taxon>
    </lineage>
</organism>
<dbReference type="AlphaFoldDB" id="A0AAV4MBB4"/>
<comment type="caution">
    <text evidence="1">The sequence shown here is derived from an EMBL/GenBank/DDBJ whole genome shotgun (WGS) entry which is preliminary data.</text>
</comment>
<gene>
    <name evidence="1" type="ORF">CEXT_175721</name>
</gene>
<keyword evidence="2" id="KW-1185">Reference proteome</keyword>
<accession>A0AAV4MBB4</accession>
<sequence length="229" mass="25741">MRSRPTVNAPLTFFSSRLTRVATPPLFSVPSPTGRQGMSIEWQAYPFFFCRCDKLPDVVTLTSPPAGVFGDADPSIIPASEIDSWSLSLARHPRVPMPWSRVHWWRLNHSGRRLIPRKQPMGIPYHDMFVLSVAVQPSIKCICFSNNTPEGGIHKPVGLFRARPSDIKYLLPPQLQHLSRPQQHLSILQAGCFNPLWTDSADHCECMIEIFQSGRVLAGPTTTNACWQL</sequence>
<dbReference type="Proteomes" id="UP001054945">
    <property type="component" value="Unassembled WGS sequence"/>
</dbReference>
<proteinExistence type="predicted"/>
<evidence type="ECO:0000313" key="2">
    <source>
        <dbReference type="Proteomes" id="UP001054945"/>
    </source>
</evidence>
<protein>
    <submittedName>
        <fullName evidence="1">Uncharacterized protein</fullName>
    </submittedName>
</protein>
<dbReference type="EMBL" id="BPLR01019607">
    <property type="protein sequence ID" value="GIX69684.1"/>
    <property type="molecule type" value="Genomic_DNA"/>
</dbReference>
<evidence type="ECO:0000313" key="1">
    <source>
        <dbReference type="EMBL" id="GIX69684.1"/>
    </source>
</evidence>